<evidence type="ECO:0000313" key="4">
    <source>
        <dbReference type="EMBL" id="TWT53931.1"/>
    </source>
</evidence>
<dbReference type="InterPro" id="IPR011006">
    <property type="entry name" value="CheY-like_superfamily"/>
</dbReference>
<dbReference type="PANTHER" id="PTHR44591">
    <property type="entry name" value="STRESS RESPONSE REGULATOR PROTEIN 1"/>
    <property type="match status" value="1"/>
</dbReference>
<comment type="caution">
    <text evidence="4">The sequence shown here is derived from an EMBL/GenBank/DDBJ whole genome shotgun (WGS) entry which is preliminary data.</text>
</comment>
<dbReference type="InterPro" id="IPR001789">
    <property type="entry name" value="Sig_transdc_resp-reg_receiver"/>
</dbReference>
<dbReference type="SUPFAM" id="SSF52172">
    <property type="entry name" value="CheY-like"/>
    <property type="match status" value="1"/>
</dbReference>
<evidence type="ECO:0000259" key="3">
    <source>
        <dbReference type="PROSITE" id="PS50110"/>
    </source>
</evidence>
<sequence>MNGIHREIHITSVDQSGCTGCSDDAILSYHTPFPKLNHPVIDSSRFRLLIVLAEPVLRELVSFRLELLGYEVESVSSGSEGLAAITRQSPDLLITDTKLPEGDGLEWVARLRTEVPIAELPILIFSLDPSLETVERAHHAGAQGYLITPFDPTDMEEKVEDILVNRIPKNRSKVAMPTKPR</sequence>
<dbReference type="Proteomes" id="UP000316598">
    <property type="component" value="Unassembled WGS sequence"/>
</dbReference>
<name>A0A5C5WV05_9BACT</name>
<accession>A0A5C5WV05</accession>
<dbReference type="SMART" id="SM00448">
    <property type="entry name" value="REC"/>
    <property type="match status" value="1"/>
</dbReference>
<gene>
    <name evidence="4" type="primary">tcrX_1</name>
    <name evidence="4" type="ORF">Pla22_15650</name>
</gene>
<dbReference type="EMBL" id="SJPI01000001">
    <property type="protein sequence ID" value="TWT53931.1"/>
    <property type="molecule type" value="Genomic_DNA"/>
</dbReference>
<feature type="domain" description="Response regulatory" evidence="3">
    <location>
        <begin position="47"/>
        <end position="163"/>
    </location>
</feature>
<dbReference type="AlphaFoldDB" id="A0A5C5WV05"/>
<dbReference type="InterPro" id="IPR050595">
    <property type="entry name" value="Bact_response_regulator"/>
</dbReference>
<dbReference type="Pfam" id="PF00072">
    <property type="entry name" value="Response_reg"/>
    <property type="match status" value="1"/>
</dbReference>
<dbReference type="PANTHER" id="PTHR44591:SF23">
    <property type="entry name" value="CHEY SUBFAMILY"/>
    <property type="match status" value="1"/>
</dbReference>
<proteinExistence type="predicted"/>
<protein>
    <submittedName>
        <fullName evidence="4">Putative transcriptional regulatory protein TcrX</fullName>
    </submittedName>
</protein>
<evidence type="ECO:0000256" key="1">
    <source>
        <dbReference type="ARBA" id="ARBA00022553"/>
    </source>
</evidence>
<dbReference type="CDD" id="cd00156">
    <property type="entry name" value="REC"/>
    <property type="match status" value="1"/>
</dbReference>
<evidence type="ECO:0000313" key="5">
    <source>
        <dbReference type="Proteomes" id="UP000316598"/>
    </source>
</evidence>
<dbReference type="GO" id="GO:0000160">
    <property type="term" value="P:phosphorelay signal transduction system"/>
    <property type="evidence" value="ECO:0007669"/>
    <property type="project" value="InterPro"/>
</dbReference>
<keyword evidence="1 2" id="KW-0597">Phosphoprotein</keyword>
<organism evidence="4 5">
    <name type="scientific">Rubripirellula amarantea</name>
    <dbReference type="NCBI Taxonomy" id="2527999"/>
    <lineage>
        <taxon>Bacteria</taxon>
        <taxon>Pseudomonadati</taxon>
        <taxon>Planctomycetota</taxon>
        <taxon>Planctomycetia</taxon>
        <taxon>Pirellulales</taxon>
        <taxon>Pirellulaceae</taxon>
        <taxon>Rubripirellula</taxon>
    </lineage>
</organism>
<keyword evidence="5" id="KW-1185">Reference proteome</keyword>
<dbReference type="PROSITE" id="PS50110">
    <property type="entry name" value="RESPONSE_REGULATORY"/>
    <property type="match status" value="1"/>
</dbReference>
<feature type="modified residue" description="4-aspartylphosphate" evidence="2">
    <location>
        <position position="96"/>
    </location>
</feature>
<dbReference type="Gene3D" id="3.40.50.2300">
    <property type="match status" value="1"/>
</dbReference>
<evidence type="ECO:0000256" key="2">
    <source>
        <dbReference type="PROSITE-ProRule" id="PRU00169"/>
    </source>
</evidence>
<reference evidence="4 5" key="1">
    <citation type="submission" date="2019-02" db="EMBL/GenBank/DDBJ databases">
        <title>Deep-cultivation of Planctomycetes and their phenomic and genomic characterization uncovers novel biology.</title>
        <authorList>
            <person name="Wiegand S."/>
            <person name="Jogler M."/>
            <person name="Boedeker C."/>
            <person name="Pinto D."/>
            <person name="Vollmers J."/>
            <person name="Rivas-Marin E."/>
            <person name="Kohn T."/>
            <person name="Peeters S.H."/>
            <person name="Heuer A."/>
            <person name="Rast P."/>
            <person name="Oberbeckmann S."/>
            <person name="Bunk B."/>
            <person name="Jeske O."/>
            <person name="Meyerdierks A."/>
            <person name="Storesund J.E."/>
            <person name="Kallscheuer N."/>
            <person name="Luecker S."/>
            <person name="Lage O.M."/>
            <person name="Pohl T."/>
            <person name="Merkel B.J."/>
            <person name="Hornburger P."/>
            <person name="Mueller R.-W."/>
            <person name="Bruemmer F."/>
            <person name="Labrenz M."/>
            <person name="Spormann A.M."/>
            <person name="Op Den Camp H."/>
            <person name="Overmann J."/>
            <person name="Amann R."/>
            <person name="Jetten M.S.M."/>
            <person name="Mascher T."/>
            <person name="Medema M.H."/>
            <person name="Devos D.P."/>
            <person name="Kaster A.-K."/>
            <person name="Ovreas L."/>
            <person name="Rohde M."/>
            <person name="Galperin M.Y."/>
            <person name="Jogler C."/>
        </authorList>
    </citation>
    <scope>NUCLEOTIDE SEQUENCE [LARGE SCALE GENOMIC DNA]</scope>
    <source>
        <strain evidence="4 5">Pla22</strain>
    </source>
</reference>
<dbReference type="RefSeq" id="WP_242631858.1">
    <property type="nucleotide sequence ID" value="NZ_SJPI01000001.1"/>
</dbReference>